<sequence length="72" mass="8472">MDVTRQGDFLIYCVETYKNAKHLTGRQVAELFTRYHVWDYVYSCYEALHTTGANYIVEDIDLYIEARKPAMA</sequence>
<protein>
    <submittedName>
        <fullName evidence="1">DUF3791 domain-containing protein</fullName>
    </submittedName>
</protein>
<evidence type="ECO:0000313" key="1">
    <source>
        <dbReference type="EMBL" id="MBM6920099.1"/>
    </source>
</evidence>
<name>A0A938X5V0_9FIRM</name>
<reference evidence="1" key="2">
    <citation type="journal article" date="2021" name="Sci. Rep.">
        <title>The distribution of antibiotic resistance genes in chicken gut microbiota commensals.</title>
        <authorList>
            <person name="Juricova H."/>
            <person name="Matiasovicova J."/>
            <person name="Kubasova T."/>
            <person name="Cejkova D."/>
            <person name="Rychlik I."/>
        </authorList>
    </citation>
    <scope>NUCLEOTIDE SEQUENCE</scope>
    <source>
        <strain evidence="1">An559</strain>
    </source>
</reference>
<comment type="caution">
    <text evidence="1">The sequence shown here is derived from an EMBL/GenBank/DDBJ whole genome shotgun (WGS) entry which is preliminary data.</text>
</comment>
<keyword evidence="2" id="KW-1185">Reference proteome</keyword>
<proteinExistence type="predicted"/>
<accession>A0A938X5V0</accession>
<dbReference type="AlphaFoldDB" id="A0A938X5V0"/>
<dbReference type="InterPro" id="IPR024269">
    <property type="entry name" value="DUF3791"/>
</dbReference>
<dbReference type="Proteomes" id="UP000774750">
    <property type="component" value="Unassembled WGS sequence"/>
</dbReference>
<reference evidence="1" key="1">
    <citation type="submission" date="2020-08" db="EMBL/GenBank/DDBJ databases">
        <authorList>
            <person name="Cejkova D."/>
            <person name="Kubasova T."/>
            <person name="Jahodarova E."/>
            <person name="Rychlik I."/>
        </authorList>
    </citation>
    <scope>NUCLEOTIDE SEQUENCE</scope>
    <source>
        <strain evidence="1">An559</strain>
    </source>
</reference>
<gene>
    <name evidence="1" type="ORF">H6A12_02845</name>
</gene>
<dbReference type="Pfam" id="PF12668">
    <property type="entry name" value="DUF3791"/>
    <property type="match status" value="1"/>
</dbReference>
<dbReference type="EMBL" id="JACJKY010000003">
    <property type="protein sequence ID" value="MBM6920099.1"/>
    <property type="molecule type" value="Genomic_DNA"/>
</dbReference>
<evidence type="ECO:0000313" key="2">
    <source>
        <dbReference type="Proteomes" id="UP000774750"/>
    </source>
</evidence>
<organism evidence="1 2">
    <name type="scientific">Merdimmobilis hominis</name>
    <dbReference type="NCBI Taxonomy" id="2897707"/>
    <lineage>
        <taxon>Bacteria</taxon>
        <taxon>Bacillati</taxon>
        <taxon>Bacillota</taxon>
        <taxon>Clostridia</taxon>
        <taxon>Eubacteriales</taxon>
        <taxon>Oscillospiraceae</taxon>
        <taxon>Merdimmobilis</taxon>
    </lineage>
</organism>